<organism evidence="1 2">
    <name type="scientific">Salipiger abyssi</name>
    <dbReference type="NCBI Taxonomy" id="1250539"/>
    <lineage>
        <taxon>Bacteria</taxon>
        <taxon>Pseudomonadati</taxon>
        <taxon>Pseudomonadota</taxon>
        <taxon>Alphaproteobacteria</taxon>
        <taxon>Rhodobacterales</taxon>
        <taxon>Roseobacteraceae</taxon>
        <taxon>Salipiger</taxon>
    </lineage>
</organism>
<reference evidence="1 2" key="1">
    <citation type="submission" date="2016-04" db="EMBL/GenBank/DDBJ databases">
        <title>Deep-sea bacteria in the southern Pacific.</title>
        <authorList>
            <person name="Tang K."/>
        </authorList>
    </citation>
    <scope>NUCLEOTIDE SEQUENCE [LARGE SCALE GENOMIC DNA]</scope>
    <source>
        <strain evidence="1 2">JLT2014</strain>
    </source>
</reference>
<name>A0A1P8V009_9RHOB</name>
<dbReference type="OrthoDB" id="7659053at2"/>
<protein>
    <recommendedName>
        <fullName evidence="3">Arginine transporter</fullName>
    </recommendedName>
</protein>
<dbReference type="PROSITE" id="PS51257">
    <property type="entry name" value="PROKAR_LIPOPROTEIN"/>
    <property type="match status" value="1"/>
</dbReference>
<dbReference type="EMBL" id="CP015093">
    <property type="protein sequence ID" value="APZ54979.1"/>
    <property type="molecule type" value="Genomic_DNA"/>
</dbReference>
<evidence type="ECO:0008006" key="3">
    <source>
        <dbReference type="Google" id="ProtNLM"/>
    </source>
</evidence>
<dbReference type="STRING" id="1250539.Ga0080574_TMP4645"/>
<gene>
    <name evidence="1" type="ORF">Ga0080574_TMP4645</name>
</gene>
<dbReference type="RefSeq" id="WP_076705275.1">
    <property type="nucleotide sequence ID" value="NZ_CP015093.1"/>
</dbReference>
<sequence length="113" mass="12330">MRAISFVVVLAVVAGCGGGGSRSDYRVTRMASGPISDACISSDRKARSPQLCGCIQAAANVELSNGDQRMAVGFYRDPHRAQEIRQSDRASHEAFWKRYSAFVDRAERMCKGV</sequence>
<proteinExistence type="predicted"/>
<keyword evidence="2" id="KW-1185">Reference proteome</keyword>
<evidence type="ECO:0000313" key="2">
    <source>
        <dbReference type="Proteomes" id="UP000187059"/>
    </source>
</evidence>
<dbReference type="Proteomes" id="UP000187059">
    <property type="component" value="Chromosome"/>
</dbReference>
<dbReference type="AlphaFoldDB" id="A0A1P8V009"/>
<evidence type="ECO:0000313" key="1">
    <source>
        <dbReference type="EMBL" id="APZ54979.1"/>
    </source>
</evidence>
<dbReference type="KEGG" id="paby:Ga0080574_TMP4645"/>
<accession>A0A1P8V009</accession>